<accession>A0AAD4F920</accession>
<reference evidence="2" key="1">
    <citation type="submission" date="2021-07" db="EMBL/GenBank/DDBJ databases">
        <title>Genome Resource of American Ginseng Black Spot Pathogen Alternaria panax.</title>
        <authorList>
            <person name="Qiu C."/>
            <person name="Wang W."/>
            <person name="Liu Z."/>
        </authorList>
    </citation>
    <scope>NUCLEOTIDE SEQUENCE</scope>
    <source>
        <strain evidence="2">BNCC115425</strain>
    </source>
</reference>
<keyword evidence="3" id="KW-1185">Reference proteome</keyword>
<organism evidence="2 3">
    <name type="scientific">Alternaria panax</name>
    <dbReference type="NCBI Taxonomy" id="48097"/>
    <lineage>
        <taxon>Eukaryota</taxon>
        <taxon>Fungi</taxon>
        <taxon>Dikarya</taxon>
        <taxon>Ascomycota</taxon>
        <taxon>Pezizomycotina</taxon>
        <taxon>Dothideomycetes</taxon>
        <taxon>Pleosporomycetidae</taxon>
        <taxon>Pleosporales</taxon>
        <taxon>Pleosporineae</taxon>
        <taxon>Pleosporaceae</taxon>
        <taxon>Alternaria</taxon>
        <taxon>Alternaria sect. Panax</taxon>
    </lineage>
</organism>
<dbReference type="Proteomes" id="UP001199106">
    <property type="component" value="Unassembled WGS sequence"/>
</dbReference>
<evidence type="ECO:0000256" key="1">
    <source>
        <dbReference type="SAM" id="MobiDB-lite"/>
    </source>
</evidence>
<sequence>MGNHRRLLPTPLSQKQSLSIGDPREDISVPTIHSIEQKRKRDLFLPGGKRGTVTQMVLVRTMTREHHLKHYAKDAQGNYISTERPAPDAGLMFVPGKNTDLELLEQVRKAASGVEHSNRYHMNGWAATQAGGGAF</sequence>
<name>A0AAD4F920_9PLEO</name>
<dbReference type="AlphaFoldDB" id="A0AAD4F920"/>
<gene>
    <name evidence="2" type="ORF">G6011_07946</name>
</gene>
<feature type="region of interest" description="Disordered" evidence="1">
    <location>
        <begin position="1"/>
        <end position="25"/>
    </location>
</feature>
<proteinExistence type="predicted"/>
<dbReference type="EMBL" id="JAANER010000011">
    <property type="protein sequence ID" value="KAG9185402.1"/>
    <property type="molecule type" value="Genomic_DNA"/>
</dbReference>
<evidence type="ECO:0000313" key="3">
    <source>
        <dbReference type="Proteomes" id="UP001199106"/>
    </source>
</evidence>
<comment type="caution">
    <text evidence="2">The sequence shown here is derived from an EMBL/GenBank/DDBJ whole genome shotgun (WGS) entry which is preliminary data.</text>
</comment>
<protein>
    <submittedName>
        <fullName evidence="2">Uncharacterized protein</fullName>
    </submittedName>
</protein>
<evidence type="ECO:0000313" key="2">
    <source>
        <dbReference type="EMBL" id="KAG9185402.1"/>
    </source>
</evidence>